<protein>
    <recommendedName>
        <fullName evidence="3">Antibiotic biosynthesis monooxygenase</fullName>
    </recommendedName>
</protein>
<gene>
    <name evidence="1" type="ORF">FDA38_21175</name>
</gene>
<dbReference type="Proteomes" id="UP000305836">
    <property type="component" value="Unassembled WGS sequence"/>
</dbReference>
<accession>A0A4U3LT55</accession>
<dbReference type="InterPro" id="IPR011008">
    <property type="entry name" value="Dimeric_a/b-barrel"/>
</dbReference>
<dbReference type="SUPFAM" id="SSF54909">
    <property type="entry name" value="Dimeric alpha+beta barrel"/>
    <property type="match status" value="1"/>
</dbReference>
<organism evidence="1 2">
    <name type="scientific">Kribbella jiaozuonensis</name>
    <dbReference type="NCBI Taxonomy" id="2575441"/>
    <lineage>
        <taxon>Bacteria</taxon>
        <taxon>Bacillati</taxon>
        <taxon>Actinomycetota</taxon>
        <taxon>Actinomycetes</taxon>
        <taxon>Propionibacteriales</taxon>
        <taxon>Kribbellaceae</taxon>
        <taxon>Kribbella</taxon>
    </lineage>
</organism>
<reference evidence="1 2" key="1">
    <citation type="submission" date="2019-04" db="EMBL/GenBank/DDBJ databases">
        <title>Kribbella sp. NEAU-THZ 27 nov., a novel actinomycete isolated from soil.</title>
        <authorList>
            <person name="Duan L."/>
        </authorList>
    </citation>
    <scope>NUCLEOTIDE SEQUENCE [LARGE SCALE GENOMIC DNA]</scope>
    <source>
        <strain evidence="2">NEAU-THZ27</strain>
    </source>
</reference>
<proteinExistence type="predicted"/>
<dbReference type="RefSeq" id="WP_137255838.1">
    <property type="nucleotide sequence ID" value="NZ_JBHSPQ010000002.1"/>
</dbReference>
<comment type="caution">
    <text evidence="1">The sequence shown here is derived from an EMBL/GenBank/DDBJ whole genome shotgun (WGS) entry which is preliminary data.</text>
</comment>
<keyword evidence="2" id="KW-1185">Reference proteome</keyword>
<evidence type="ECO:0000313" key="1">
    <source>
        <dbReference type="EMBL" id="TKK77667.1"/>
    </source>
</evidence>
<dbReference type="EMBL" id="SZPZ01000003">
    <property type="protein sequence ID" value="TKK77667.1"/>
    <property type="molecule type" value="Genomic_DNA"/>
</dbReference>
<dbReference type="OrthoDB" id="3464514at2"/>
<dbReference type="AlphaFoldDB" id="A0A4U3LT55"/>
<name>A0A4U3LT55_9ACTN</name>
<sequence length="204" mass="22505">MFVQVIEGQLTDVAQAHAAMDRWMAELAPEASGWLGTTAGVTADGRFIALARFESAEAARHNSESPAQDKWWHEFSSLLSGGTTFRDTEDVTLDLVGDPDAAGFVQIIRGRATDPDRVRALMAQHPERWESFRPDLLGSVFVLSDDGGFTSTFYFTSEAEAREGERKEAPEDLKAEVDELNTLDAVPPEYFDLSTPWLYSPAST</sequence>
<evidence type="ECO:0000313" key="2">
    <source>
        <dbReference type="Proteomes" id="UP000305836"/>
    </source>
</evidence>
<evidence type="ECO:0008006" key="3">
    <source>
        <dbReference type="Google" id="ProtNLM"/>
    </source>
</evidence>